<feature type="compositionally biased region" description="Low complexity" evidence="13">
    <location>
        <begin position="1"/>
        <end position="36"/>
    </location>
</feature>
<comment type="similarity">
    <text evidence="2 10 12">Belongs to the GrpE family.</text>
</comment>
<dbReference type="EMBL" id="PGTN01000025">
    <property type="protein sequence ID" value="PJF48075.1"/>
    <property type="molecule type" value="Genomic_DNA"/>
</dbReference>
<evidence type="ECO:0000256" key="12">
    <source>
        <dbReference type="RuleBase" id="RU004478"/>
    </source>
</evidence>
<keyword evidence="4 10" id="KW-0963">Cytoplasm</keyword>
<dbReference type="Pfam" id="PF01025">
    <property type="entry name" value="GrpE"/>
    <property type="match status" value="1"/>
</dbReference>
<dbReference type="GO" id="GO:0042803">
    <property type="term" value="F:protein homodimerization activity"/>
    <property type="evidence" value="ECO:0007669"/>
    <property type="project" value="InterPro"/>
</dbReference>
<comment type="subcellular location">
    <subcellularLocation>
        <location evidence="1 10">Cytoplasm</location>
    </subcellularLocation>
</comment>
<dbReference type="AlphaFoldDB" id="A0A2M8QE37"/>
<dbReference type="GO" id="GO:0005737">
    <property type="term" value="C:cytoplasm"/>
    <property type="evidence" value="ECO:0007669"/>
    <property type="project" value="UniProtKB-SubCell"/>
</dbReference>
<evidence type="ECO:0000256" key="10">
    <source>
        <dbReference type="HAMAP-Rule" id="MF_01151"/>
    </source>
</evidence>
<evidence type="ECO:0000256" key="4">
    <source>
        <dbReference type="ARBA" id="ARBA00022490"/>
    </source>
</evidence>
<dbReference type="InterPro" id="IPR013805">
    <property type="entry name" value="GrpE_CC"/>
</dbReference>
<dbReference type="Proteomes" id="UP000230790">
    <property type="component" value="Unassembled WGS sequence"/>
</dbReference>
<proteinExistence type="inferred from homology"/>
<evidence type="ECO:0000256" key="2">
    <source>
        <dbReference type="ARBA" id="ARBA00009054"/>
    </source>
</evidence>
<dbReference type="Gene3D" id="3.90.20.20">
    <property type="match status" value="1"/>
</dbReference>
<dbReference type="GO" id="GO:0006457">
    <property type="term" value="P:protein folding"/>
    <property type="evidence" value="ECO:0007669"/>
    <property type="project" value="InterPro"/>
</dbReference>
<dbReference type="PRINTS" id="PR00773">
    <property type="entry name" value="GRPEPROTEIN"/>
</dbReference>
<evidence type="ECO:0000256" key="7">
    <source>
        <dbReference type="ARBA" id="ARBA00053401"/>
    </source>
</evidence>
<dbReference type="GO" id="GO:0051082">
    <property type="term" value="F:unfolded protein binding"/>
    <property type="evidence" value="ECO:0007669"/>
    <property type="project" value="TreeGrafter"/>
</dbReference>
<sequence>MMTETTAQDQTTTTDAPTNTTEGITAAEATTPGAEADPIAALHKALKEAQAKADEYLDGWQRARAEFANYKKRQEQQNADLRAFATLDLIRKLLPIQDDFERAAKTLPEGIAHMTWIEGVMLIQRKLKLILESEGVKEIEVRKNDPFDPTLHEAISHDEAEGVESGHIIEELQKGYKIGDRVIRPTLVRVAK</sequence>
<evidence type="ECO:0000256" key="13">
    <source>
        <dbReference type="SAM" id="MobiDB-lite"/>
    </source>
</evidence>
<name>A0A2M8QE37_9CHLR</name>
<dbReference type="HAMAP" id="MF_01151">
    <property type="entry name" value="GrpE"/>
    <property type="match status" value="1"/>
</dbReference>
<protein>
    <recommendedName>
        <fullName evidence="8 10">Protein GrpE</fullName>
    </recommendedName>
    <alternativeName>
        <fullName evidence="9 10">HSP-70 cofactor</fullName>
    </alternativeName>
</protein>
<keyword evidence="6 10" id="KW-0143">Chaperone</keyword>
<dbReference type="CDD" id="cd00446">
    <property type="entry name" value="GrpE"/>
    <property type="match status" value="1"/>
</dbReference>
<dbReference type="PROSITE" id="PS01071">
    <property type="entry name" value="GRPE"/>
    <property type="match status" value="1"/>
</dbReference>
<feature type="region of interest" description="Disordered" evidence="13">
    <location>
        <begin position="1"/>
        <end position="37"/>
    </location>
</feature>
<dbReference type="GO" id="GO:0051087">
    <property type="term" value="F:protein-folding chaperone binding"/>
    <property type="evidence" value="ECO:0007669"/>
    <property type="project" value="InterPro"/>
</dbReference>
<organism evidence="14 15">
    <name type="scientific">Candidatus Thermofonsia Clade 3 bacterium</name>
    <dbReference type="NCBI Taxonomy" id="2364212"/>
    <lineage>
        <taxon>Bacteria</taxon>
        <taxon>Bacillati</taxon>
        <taxon>Chloroflexota</taxon>
        <taxon>Candidatus Thermofontia</taxon>
        <taxon>Candidatus Thermofonsia Clade 3</taxon>
    </lineage>
</organism>
<dbReference type="Gene3D" id="2.30.22.10">
    <property type="entry name" value="Head domain of nucleotide exchange factor GrpE"/>
    <property type="match status" value="1"/>
</dbReference>
<accession>A0A2M8QE37</accession>
<evidence type="ECO:0000256" key="1">
    <source>
        <dbReference type="ARBA" id="ARBA00004496"/>
    </source>
</evidence>
<evidence type="ECO:0000256" key="8">
    <source>
        <dbReference type="ARBA" id="ARBA00072274"/>
    </source>
</evidence>
<gene>
    <name evidence="10 14" type="primary">grpE</name>
    <name evidence="14" type="ORF">CUN48_05410</name>
</gene>
<comment type="caution">
    <text evidence="14">The sequence shown here is derived from an EMBL/GenBank/DDBJ whole genome shotgun (WGS) entry which is preliminary data.</text>
</comment>
<reference evidence="14 15" key="1">
    <citation type="submission" date="2017-11" db="EMBL/GenBank/DDBJ databases">
        <title>Evolution of Phototrophy in the Chloroflexi Phylum Driven by Horizontal Gene Transfer.</title>
        <authorList>
            <person name="Ward L.M."/>
            <person name="Hemp J."/>
            <person name="Shih P.M."/>
            <person name="Mcglynn S.E."/>
            <person name="Fischer W."/>
        </authorList>
    </citation>
    <scope>NUCLEOTIDE SEQUENCE [LARGE SCALE GENOMIC DNA]</scope>
    <source>
        <strain evidence="14">JP3_7</strain>
    </source>
</reference>
<dbReference type="InterPro" id="IPR000740">
    <property type="entry name" value="GrpE"/>
</dbReference>
<comment type="subunit">
    <text evidence="3 10">Homodimer.</text>
</comment>
<dbReference type="PANTHER" id="PTHR21237:SF23">
    <property type="entry name" value="GRPE PROTEIN HOMOLOG, MITOCHONDRIAL"/>
    <property type="match status" value="1"/>
</dbReference>
<comment type="function">
    <text evidence="7 10 11">Participates actively in the response to hyperosmotic and heat shock by preventing the aggregation of stress-denatured proteins, in association with DnaK and GrpE. It is the nucleotide exchange factor for DnaK and may function as a thermosensor. Unfolded proteins bind initially to DnaJ; upon interaction with the DnaJ-bound protein, DnaK hydrolyzes its bound ATP, resulting in the formation of a stable complex. GrpE releases ADP from DnaK; ATP binding to DnaK triggers the release of the substrate protein, thus completing the reaction cycle. Several rounds of ATP-dependent interactions between DnaJ, DnaK and GrpE are required for fully efficient folding.</text>
</comment>
<dbReference type="InterPro" id="IPR009012">
    <property type="entry name" value="GrpE_head"/>
</dbReference>
<dbReference type="SUPFAM" id="SSF58014">
    <property type="entry name" value="Coiled-coil domain of nucleotide exchange factor GrpE"/>
    <property type="match status" value="1"/>
</dbReference>
<keyword evidence="5 10" id="KW-0346">Stress response</keyword>
<evidence type="ECO:0000256" key="11">
    <source>
        <dbReference type="RuleBase" id="RU000639"/>
    </source>
</evidence>
<dbReference type="FunFam" id="2.30.22.10:FF:000001">
    <property type="entry name" value="Protein GrpE"/>
    <property type="match status" value="1"/>
</dbReference>
<evidence type="ECO:0000256" key="3">
    <source>
        <dbReference type="ARBA" id="ARBA00011738"/>
    </source>
</evidence>
<dbReference type="SUPFAM" id="SSF51064">
    <property type="entry name" value="Head domain of nucleotide exchange factor GrpE"/>
    <property type="match status" value="1"/>
</dbReference>
<evidence type="ECO:0000256" key="5">
    <source>
        <dbReference type="ARBA" id="ARBA00023016"/>
    </source>
</evidence>
<evidence type="ECO:0000313" key="14">
    <source>
        <dbReference type="EMBL" id="PJF48075.1"/>
    </source>
</evidence>
<dbReference type="GO" id="GO:0000774">
    <property type="term" value="F:adenyl-nucleotide exchange factor activity"/>
    <property type="evidence" value="ECO:0007669"/>
    <property type="project" value="InterPro"/>
</dbReference>
<dbReference type="PANTHER" id="PTHR21237">
    <property type="entry name" value="GRPE PROTEIN"/>
    <property type="match status" value="1"/>
</dbReference>
<evidence type="ECO:0000256" key="6">
    <source>
        <dbReference type="ARBA" id="ARBA00023186"/>
    </source>
</evidence>
<evidence type="ECO:0000256" key="9">
    <source>
        <dbReference type="ARBA" id="ARBA00076414"/>
    </source>
</evidence>
<evidence type="ECO:0000313" key="15">
    <source>
        <dbReference type="Proteomes" id="UP000230790"/>
    </source>
</evidence>